<dbReference type="PANTHER" id="PTHR42996:SF1">
    <property type="entry name" value="PHOSPHATE-BINDING PROTEIN PSTS"/>
    <property type="match status" value="1"/>
</dbReference>
<feature type="binding site" evidence="5">
    <location>
        <position position="106"/>
    </location>
    <ligand>
        <name>phosphate</name>
        <dbReference type="ChEBI" id="CHEBI:43474"/>
    </ligand>
</feature>
<comment type="caution">
    <text evidence="8">The sequence shown here is derived from an EMBL/GenBank/DDBJ whole genome shotgun (WGS) entry which is preliminary data.</text>
</comment>
<dbReference type="AlphaFoldDB" id="A0A6I4MKP9"/>
<keyword evidence="2 4" id="KW-0813">Transport</keyword>
<dbReference type="Pfam" id="PF12849">
    <property type="entry name" value="PBP_like_2"/>
    <property type="match status" value="1"/>
</dbReference>
<keyword evidence="6" id="KW-0732">Signal</keyword>
<evidence type="ECO:0000256" key="2">
    <source>
        <dbReference type="ARBA" id="ARBA00022448"/>
    </source>
</evidence>
<dbReference type="GO" id="GO:0043190">
    <property type="term" value="C:ATP-binding cassette (ABC) transporter complex"/>
    <property type="evidence" value="ECO:0007669"/>
    <property type="project" value="InterPro"/>
</dbReference>
<dbReference type="GO" id="GO:0035435">
    <property type="term" value="P:phosphate ion transmembrane transport"/>
    <property type="evidence" value="ECO:0007669"/>
    <property type="project" value="InterPro"/>
</dbReference>
<evidence type="ECO:0000313" key="8">
    <source>
        <dbReference type="EMBL" id="MWA04537.1"/>
    </source>
</evidence>
<evidence type="ECO:0000256" key="5">
    <source>
        <dbReference type="PIRSR" id="PIRSR002756-1"/>
    </source>
</evidence>
<dbReference type="GO" id="GO:0042301">
    <property type="term" value="F:phosphate ion binding"/>
    <property type="evidence" value="ECO:0007669"/>
    <property type="project" value="InterPro"/>
</dbReference>
<dbReference type="SUPFAM" id="SSF53850">
    <property type="entry name" value="Periplasmic binding protein-like II"/>
    <property type="match status" value="1"/>
</dbReference>
<dbReference type="NCBIfam" id="TIGR00975">
    <property type="entry name" value="3a0107s03"/>
    <property type="match status" value="1"/>
</dbReference>
<organism evidence="8 9">
    <name type="scientific">Actinomadura physcomitrii</name>
    <dbReference type="NCBI Taxonomy" id="2650748"/>
    <lineage>
        <taxon>Bacteria</taxon>
        <taxon>Bacillati</taxon>
        <taxon>Actinomycetota</taxon>
        <taxon>Actinomycetes</taxon>
        <taxon>Streptosporangiales</taxon>
        <taxon>Thermomonosporaceae</taxon>
        <taxon>Actinomadura</taxon>
    </lineage>
</organism>
<dbReference type="PIRSF" id="PIRSF002756">
    <property type="entry name" value="PstS"/>
    <property type="match status" value="1"/>
</dbReference>
<dbReference type="Gene3D" id="3.40.190.10">
    <property type="entry name" value="Periplasmic binding protein-like II"/>
    <property type="match status" value="2"/>
</dbReference>
<proteinExistence type="inferred from homology"/>
<sequence>MKNGSRLAALGGVVVAGALALSACGSDDNNGGGDATGGTSAAAANIDCAKGAINAAGSSAQKNAIEEWTKVYTSKCSGANINYNPSGSGAGVQAFTSGQVAFAGSDSALKPEEHGPADARCKAGKAIDLPMVPGPIAVVYKLDGVDGLQLSPKTLAGIFAGKITKWNDPAIAKENSGAKLPSSEIKTLHRSDDSGTSDNFTKYLKATAPDVWSFEPGKKWVAPGGQGLKGSDGISTALKQTEGSISYVELSFASNNSLQTAKLQNGAGEYTEISPESASKAVQGAQIVGTGNDLALKLDYNTKVAGAYPLVLVTYEIACEKGLPAEQATFVKSFLTYISSPEGQQSLTAQGYAPLPDNIATKVRETVKALS</sequence>
<keyword evidence="3 4" id="KW-0592">Phosphate transport</keyword>
<feature type="chain" id="PRO_5026042629" description="Phosphate-binding protein" evidence="6">
    <location>
        <begin position="26"/>
        <end position="371"/>
    </location>
</feature>
<dbReference type="Proteomes" id="UP000462055">
    <property type="component" value="Unassembled WGS sequence"/>
</dbReference>
<dbReference type="PROSITE" id="PS51257">
    <property type="entry name" value="PROKAR_LIPOPROTEIN"/>
    <property type="match status" value="1"/>
</dbReference>
<feature type="domain" description="PBP" evidence="7">
    <location>
        <begin position="47"/>
        <end position="342"/>
    </location>
</feature>
<dbReference type="InterPro" id="IPR005673">
    <property type="entry name" value="ABC_phos-bd_PstS"/>
</dbReference>
<evidence type="ECO:0000256" key="4">
    <source>
        <dbReference type="PIRNR" id="PIRNR002756"/>
    </source>
</evidence>
<dbReference type="InterPro" id="IPR050962">
    <property type="entry name" value="Phosphate-bind_PstS"/>
</dbReference>
<comment type="similarity">
    <text evidence="1 4">Belongs to the PstS family.</text>
</comment>
<evidence type="ECO:0000256" key="6">
    <source>
        <dbReference type="SAM" id="SignalP"/>
    </source>
</evidence>
<evidence type="ECO:0000256" key="1">
    <source>
        <dbReference type="ARBA" id="ARBA00008725"/>
    </source>
</evidence>
<evidence type="ECO:0000313" key="9">
    <source>
        <dbReference type="Proteomes" id="UP000462055"/>
    </source>
</evidence>
<dbReference type="EMBL" id="WBMS02000028">
    <property type="protein sequence ID" value="MWA04537.1"/>
    <property type="molecule type" value="Genomic_DNA"/>
</dbReference>
<evidence type="ECO:0000259" key="7">
    <source>
        <dbReference type="Pfam" id="PF12849"/>
    </source>
</evidence>
<evidence type="ECO:0000256" key="3">
    <source>
        <dbReference type="ARBA" id="ARBA00022592"/>
    </source>
</evidence>
<protein>
    <recommendedName>
        <fullName evidence="4">Phosphate-binding protein</fullName>
    </recommendedName>
</protein>
<feature type="binding site" evidence="5">
    <location>
        <begin position="194"/>
        <end position="196"/>
    </location>
    <ligand>
        <name>phosphate</name>
        <dbReference type="ChEBI" id="CHEBI:43474"/>
    </ligand>
</feature>
<dbReference type="CDD" id="cd13565">
    <property type="entry name" value="PBP2_PstS"/>
    <property type="match status" value="1"/>
</dbReference>
<feature type="binding site" evidence="5">
    <location>
        <begin position="58"/>
        <end position="60"/>
    </location>
    <ligand>
        <name>phosphate</name>
        <dbReference type="ChEBI" id="CHEBI:43474"/>
    </ligand>
</feature>
<gene>
    <name evidence="8" type="primary">pstS</name>
    <name evidence="8" type="ORF">F8568_029990</name>
</gene>
<feature type="binding site" evidence="5">
    <location>
        <position position="88"/>
    </location>
    <ligand>
        <name>phosphate</name>
        <dbReference type="ChEBI" id="CHEBI:43474"/>
    </ligand>
</feature>
<dbReference type="InterPro" id="IPR024370">
    <property type="entry name" value="PBP_domain"/>
</dbReference>
<reference evidence="8" key="1">
    <citation type="submission" date="2019-12" db="EMBL/GenBank/DDBJ databases">
        <title>Actinomadura physcomitrii sp. nov., a novel actinomycete isolated from moss [Physcomitrium sphaericum (Ludw) Fuernr].</title>
        <authorList>
            <person name="Zhuang X."/>
        </authorList>
    </citation>
    <scope>NUCLEOTIDE SEQUENCE [LARGE SCALE GENOMIC DNA]</scope>
    <source>
        <strain evidence="8">LD22</strain>
    </source>
</reference>
<feature type="signal peptide" evidence="6">
    <location>
        <begin position="1"/>
        <end position="25"/>
    </location>
</feature>
<dbReference type="RefSeq" id="WP_151597049.1">
    <property type="nucleotide sequence ID" value="NZ_WBMS02000028.1"/>
</dbReference>
<accession>A0A6I4MKP9</accession>
<dbReference type="PANTHER" id="PTHR42996">
    <property type="entry name" value="PHOSPHATE-BINDING PROTEIN PSTS"/>
    <property type="match status" value="1"/>
</dbReference>
<keyword evidence="9" id="KW-1185">Reference proteome</keyword>
<name>A0A6I4MKP9_9ACTN</name>